<sequence length="359" mass="42306">MFLYPEIKYDTKVAASQDIEPDDILFKLKDQLPQEQMDMMVLDIVAFKKKLEEQKKFHPFGEVAGKKLEEQKKFHPFGEVAGVIRQEDVEYRMYKVTEFNEEYSNYLTRIQTLSLFYIDAAEYTDNEDSRFFSYTMFEVTKSPEDGRDVFKLMGYAILYNFYAHPSMVRPRIAQILVLPQYRGKGTGAKFLKAIYTDLRKDPNVKDITAETPADAFVFLRDYIDCIDCNQLESFKKEKLLKGFTKAMEEEAQKILKIHPKQSRRVYEILRLYHTDTGNPAEETAYKAMVKARLEKPMRRGQSDWVKLRKVLDDEEFQVMAIANSEERKQELLEQNYEKVMEEYQLVLSRLKSFAAEHGF</sequence>
<dbReference type="Gene3D" id="1.10.10.390">
    <property type="match status" value="1"/>
</dbReference>
<dbReference type="InterPro" id="IPR019467">
    <property type="entry name" value="Hat1_N"/>
</dbReference>
<dbReference type="Proteomes" id="UP000887540">
    <property type="component" value="Unplaced"/>
</dbReference>
<comment type="similarity">
    <text evidence="2">Belongs to the HAT1 family.</text>
</comment>
<evidence type="ECO:0000256" key="2">
    <source>
        <dbReference type="ARBA" id="ARBA00010543"/>
    </source>
</evidence>
<reference evidence="12" key="1">
    <citation type="submission" date="2022-11" db="UniProtKB">
        <authorList>
            <consortium name="WormBaseParasite"/>
        </authorList>
    </citation>
    <scope>IDENTIFICATION</scope>
</reference>
<dbReference type="WBParaSite" id="ACRNAN_Path_1225.g4776.t1">
    <property type="protein sequence ID" value="ACRNAN_Path_1225.g4776.t1"/>
    <property type="gene ID" value="ACRNAN_Path_1225.g4776"/>
</dbReference>
<dbReference type="InterPro" id="IPR013523">
    <property type="entry name" value="Hist_AcTrfase_HAT1_C"/>
</dbReference>
<dbReference type="Gene3D" id="3.90.360.10">
    <property type="entry name" value="Histone acetyl transferase 1 (HAT1), N-terminal domain"/>
    <property type="match status" value="1"/>
</dbReference>
<dbReference type="EC" id="2.3.1.48" evidence="3"/>
<feature type="domain" description="Histone acetyltransferase type B catalytic subunit C-terminal" evidence="10">
    <location>
        <begin position="220"/>
        <end position="271"/>
    </location>
</feature>
<dbReference type="GO" id="GO:0042393">
    <property type="term" value="F:histone binding"/>
    <property type="evidence" value="ECO:0007669"/>
    <property type="project" value="InterPro"/>
</dbReference>
<evidence type="ECO:0000256" key="3">
    <source>
        <dbReference type="ARBA" id="ARBA00013184"/>
    </source>
</evidence>
<dbReference type="InterPro" id="IPR016181">
    <property type="entry name" value="Acyl_CoA_acyltransferase"/>
</dbReference>
<evidence type="ECO:0000259" key="9">
    <source>
        <dbReference type="Pfam" id="PF10394"/>
    </source>
</evidence>
<organism evidence="11 12">
    <name type="scientific">Acrobeloides nanus</name>
    <dbReference type="NCBI Taxonomy" id="290746"/>
    <lineage>
        <taxon>Eukaryota</taxon>
        <taxon>Metazoa</taxon>
        <taxon>Ecdysozoa</taxon>
        <taxon>Nematoda</taxon>
        <taxon>Chromadorea</taxon>
        <taxon>Rhabditida</taxon>
        <taxon>Tylenchina</taxon>
        <taxon>Cephalobomorpha</taxon>
        <taxon>Cephaloboidea</taxon>
        <taxon>Cephalobidae</taxon>
        <taxon>Acrobeloides</taxon>
    </lineage>
</organism>
<dbReference type="SUPFAM" id="SSF55729">
    <property type="entry name" value="Acyl-CoA N-acyltransferases (Nat)"/>
    <property type="match status" value="1"/>
</dbReference>
<dbReference type="AlphaFoldDB" id="A0A914BXH2"/>
<keyword evidence="11" id="KW-1185">Reference proteome</keyword>
<keyword evidence="6" id="KW-0539">Nucleus</keyword>
<feature type="domain" description="Histone acetyl transferase HAT1 N-terminal" evidence="9">
    <location>
        <begin position="4"/>
        <end position="119"/>
    </location>
</feature>
<proteinExistence type="inferred from homology"/>
<name>A0A914BXH2_9BILA</name>
<evidence type="ECO:0000256" key="6">
    <source>
        <dbReference type="ARBA" id="ARBA00023242"/>
    </source>
</evidence>
<evidence type="ECO:0000256" key="4">
    <source>
        <dbReference type="ARBA" id="ARBA00021268"/>
    </source>
</evidence>
<dbReference type="InterPro" id="IPR048776">
    <property type="entry name" value="HAT1_C"/>
</dbReference>
<dbReference type="Pfam" id="PF10394">
    <property type="entry name" value="Hat1_N"/>
    <property type="match status" value="1"/>
</dbReference>
<keyword evidence="5" id="KW-0808">Transferase</keyword>
<dbReference type="GO" id="GO:0000781">
    <property type="term" value="C:chromosome, telomeric region"/>
    <property type="evidence" value="ECO:0007669"/>
    <property type="project" value="GOC"/>
</dbReference>
<dbReference type="GO" id="GO:0005634">
    <property type="term" value="C:nucleus"/>
    <property type="evidence" value="ECO:0007669"/>
    <property type="project" value="UniProtKB-SubCell"/>
</dbReference>
<evidence type="ECO:0000256" key="8">
    <source>
        <dbReference type="ARBA" id="ARBA00048017"/>
    </source>
</evidence>
<dbReference type="PANTHER" id="PTHR12046">
    <property type="entry name" value="HISTONE ACETYLTRANSFERASE TYPE B CATALYTIC SUBUNIT"/>
    <property type="match status" value="1"/>
</dbReference>
<evidence type="ECO:0000256" key="7">
    <source>
        <dbReference type="ARBA" id="ARBA00023315"/>
    </source>
</evidence>
<dbReference type="InterPro" id="IPR017380">
    <property type="entry name" value="Hist_AcTrfase_B-typ_cat-su"/>
</dbReference>
<evidence type="ECO:0000259" key="10">
    <source>
        <dbReference type="Pfam" id="PF21183"/>
    </source>
</evidence>
<protein>
    <recommendedName>
        <fullName evidence="4">Histone acetyltransferase type B catalytic subunit</fullName>
        <ecNumber evidence="3">2.3.1.48</ecNumber>
    </recommendedName>
</protein>
<dbReference type="Gene3D" id="3.40.630.30">
    <property type="match status" value="1"/>
</dbReference>
<accession>A0A914BXH2</accession>
<keyword evidence="7" id="KW-0012">Acyltransferase</keyword>
<dbReference type="GO" id="GO:0031509">
    <property type="term" value="P:subtelomeric heterochromatin formation"/>
    <property type="evidence" value="ECO:0007669"/>
    <property type="project" value="InterPro"/>
</dbReference>
<comment type="catalytic activity">
    <reaction evidence="8">
        <text>L-lysyl-[protein] + acetyl-CoA = N(6)-acetyl-L-lysyl-[protein] + CoA + H(+)</text>
        <dbReference type="Rhea" id="RHEA:45948"/>
        <dbReference type="Rhea" id="RHEA-COMP:9752"/>
        <dbReference type="Rhea" id="RHEA-COMP:10731"/>
        <dbReference type="ChEBI" id="CHEBI:15378"/>
        <dbReference type="ChEBI" id="CHEBI:29969"/>
        <dbReference type="ChEBI" id="CHEBI:57287"/>
        <dbReference type="ChEBI" id="CHEBI:57288"/>
        <dbReference type="ChEBI" id="CHEBI:61930"/>
        <dbReference type="EC" id="2.3.1.48"/>
    </reaction>
</comment>
<evidence type="ECO:0000256" key="1">
    <source>
        <dbReference type="ARBA" id="ARBA00004123"/>
    </source>
</evidence>
<dbReference type="Pfam" id="PF21183">
    <property type="entry name" value="HAT1_C"/>
    <property type="match status" value="1"/>
</dbReference>
<evidence type="ECO:0000313" key="11">
    <source>
        <dbReference type="Proteomes" id="UP000887540"/>
    </source>
</evidence>
<dbReference type="InterPro" id="IPR037113">
    <property type="entry name" value="Hat1_N_sf"/>
</dbReference>
<comment type="subcellular location">
    <subcellularLocation>
        <location evidence="1">Nucleus</location>
    </subcellularLocation>
</comment>
<evidence type="ECO:0000256" key="5">
    <source>
        <dbReference type="ARBA" id="ARBA00022679"/>
    </source>
</evidence>
<evidence type="ECO:0000313" key="12">
    <source>
        <dbReference type="WBParaSite" id="ACRNAN_Path_1225.g4776.t1"/>
    </source>
</evidence>
<dbReference type="GO" id="GO:0004402">
    <property type="term" value="F:histone acetyltransferase activity"/>
    <property type="evidence" value="ECO:0007669"/>
    <property type="project" value="InterPro"/>
</dbReference>
<dbReference type="CDD" id="cd04301">
    <property type="entry name" value="NAT_SF"/>
    <property type="match status" value="1"/>
</dbReference>